<protein>
    <recommendedName>
        <fullName evidence="5">Fatty acid hydroxylase domain-containing protein</fullName>
    </recommendedName>
</protein>
<evidence type="ECO:0000256" key="4">
    <source>
        <dbReference type="ARBA" id="ARBA00023136"/>
    </source>
</evidence>
<reference evidence="6 7" key="1">
    <citation type="submission" date="2019-02" db="EMBL/GenBank/DDBJ databases">
        <title>Genome sequencing of the rare red list fungi Bondarzewia mesenterica.</title>
        <authorList>
            <person name="Buettner E."/>
            <person name="Kellner H."/>
        </authorList>
    </citation>
    <scope>NUCLEOTIDE SEQUENCE [LARGE SCALE GENOMIC DNA]</scope>
    <source>
        <strain evidence="6 7">DSM 108281</strain>
    </source>
</reference>
<dbReference type="GO" id="GO:0016491">
    <property type="term" value="F:oxidoreductase activity"/>
    <property type="evidence" value="ECO:0007669"/>
    <property type="project" value="InterPro"/>
</dbReference>
<dbReference type="GO" id="GO:0005506">
    <property type="term" value="F:iron ion binding"/>
    <property type="evidence" value="ECO:0007669"/>
    <property type="project" value="InterPro"/>
</dbReference>
<comment type="caution">
    <text evidence="6">The sequence shown here is derived from an EMBL/GenBank/DDBJ whole genome shotgun (WGS) entry which is preliminary data.</text>
</comment>
<dbReference type="PANTHER" id="PTHR11863">
    <property type="entry name" value="STEROL DESATURASE"/>
    <property type="match status" value="1"/>
</dbReference>
<sequence>MSLNATIASSSTAHMTSAQLYANAGTDFSSLNWAEQQWAAWYLWIGNPIIATGLASFLLHEIVYFGRCIPFIIIDAMPYFRKWKLQPNKVPTVAEQWECTKLVLFSHFTIEAPTIFLFHPIAEIFGMSTWQVPFPHWKTMLPQLAFFFFFEDMFHYFAHQLLHTPMLYKHIHKIHHKYSAPFGLAAEYAHPAEVMILGTGTIAGPLLYCFFTRDLHIATVYIWITLRLFQAVDSHSGYDFPWSLQHIVPFWSGAEHHDFHHMAFVNNFSTSFRWWDRVLGTDDKYLAHRERVRAAMKEAKAKGLTVQQMKEVEARMMREAEAEGVRAEAEVERKGEGKKIA</sequence>
<dbReference type="Proteomes" id="UP000310158">
    <property type="component" value="Unassembled WGS sequence"/>
</dbReference>
<dbReference type="OrthoDB" id="1658724at2759"/>
<evidence type="ECO:0000256" key="2">
    <source>
        <dbReference type="ARBA" id="ARBA00022692"/>
    </source>
</evidence>
<keyword evidence="4" id="KW-0472">Membrane</keyword>
<dbReference type="AlphaFoldDB" id="A0A4V3XEQ2"/>
<dbReference type="InterPro" id="IPR006694">
    <property type="entry name" value="Fatty_acid_hydroxylase"/>
</dbReference>
<evidence type="ECO:0000256" key="1">
    <source>
        <dbReference type="ARBA" id="ARBA00004370"/>
    </source>
</evidence>
<name>A0A4V3XEQ2_9AGAM</name>
<keyword evidence="3" id="KW-1133">Transmembrane helix</keyword>
<feature type="domain" description="Fatty acid hydroxylase" evidence="5">
    <location>
        <begin position="145"/>
        <end position="281"/>
    </location>
</feature>
<dbReference type="GO" id="GO:0008610">
    <property type="term" value="P:lipid biosynthetic process"/>
    <property type="evidence" value="ECO:0007669"/>
    <property type="project" value="InterPro"/>
</dbReference>
<accession>A0A4V3XEQ2</accession>
<keyword evidence="7" id="KW-1185">Reference proteome</keyword>
<organism evidence="6 7">
    <name type="scientific">Bondarzewia mesenterica</name>
    <dbReference type="NCBI Taxonomy" id="1095465"/>
    <lineage>
        <taxon>Eukaryota</taxon>
        <taxon>Fungi</taxon>
        <taxon>Dikarya</taxon>
        <taxon>Basidiomycota</taxon>
        <taxon>Agaricomycotina</taxon>
        <taxon>Agaricomycetes</taxon>
        <taxon>Russulales</taxon>
        <taxon>Bondarzewiaceae</taxon>
        <taxon>Bondarzewia</taxon>
    </lineage>
</organism>
<evidence type="ECO:0000313" key="6">
    <source>
        <dbReference type="EMBL" id="THH14493.1"/>
    </source>
</evidence>
<proteinExistence type="predicted"/>
<evidence type="ECO:0000259" key="5">
    <source>
        <dbReference type="Pfam" id="PF04116"/>
    </source>
</evidence>
<dbReference type="GO" id="GO:0016020">
    <property type="term" value="C:membrane"/>
    <property type="evidence" value="ECO:0007669"/>
    <property type="project" value="UniProtKB-SubCell"/>
</dbReference>
<keyword evidence="2" id="KW-0812">Transmembrane</keyword>
<dbReference type="EMBL" id="SGPL01000273">
    <property type="protein sequence ID" value="THH14493.1"/>
    <property type="molecule type" value="Genomic_DNA"/>
</dbReference>
<dbReference type="Pfam" id="PF04116">
    <property type="entry name" value="FA_hydroxylase"/>
    <property type="match status" value="1"/>
</dbReference>
<evidence type="ECO:0000256" key="3">
    <source>
        <dbReference type="ARBA" id="ARBA00022989"/>
    </source>
</evidence>
<gene>
    <name evidence="6" type="ORF">EW146_g5836</name>
</gene>
<comment type="subcellular location">
    <subcellularLocation>
        <location evidence="1">Membrane</location>
    </subcellularLocation>
</comment>
<dbReference type="InterPro" id="IPR050307">
    <property type="entry name" value="Sterol_Desaturase_Related"/>
</dbReference>
<evidence type="ECO:0000313" key="7">
    <source>
        <dbReference type="Proteomes" id="UP000310158"/>
    </source>
</evidence>